<evidence type="ECO:0000313" key="1">
    <source>
        <dbReference type="EMBL" id="TVU87322.1"/>
    </source>
</evidence>
<protein>
    <submittedName>
        <fullName evidence="1">Uncharacterized protein</fullName>
    </submittedName>
</protein>
<accession>A0A558J177</accession>
<dbReference type="RefSeq" id="WP_144815678.1">
    <property type="nucleotide sequence ID" value="NZ_VNFE01000010.1"/>
</dbReference>
<proteinExistence type="predicted"/>
<evidence type="ECO:0000313" key="2">
    <source>
        <dbReference type="Proteomes" id="UP000317288"/>
    </source>
</evidence>
<reference evidence="1 2" key="1">
    <citation type="submission" date="2019-07" db="EMBL/GenBank/DDBJ databases">
        <title>Diversity of Bacteria from Kongsfjorden, Arctic.</title>
        <authorList>
            <person name="Yu Y."/>
        </authorList>
    </citation>
    <scope>NUCLEOTIDE SEQUENCE [LARGE SCALE GENOMIC DNA]</scope>
    <source>
        <strain evidence="1 2">SM1922</strain>
    </source>
</reference>
<organism evidence="1 2">
    <name type="scientific">Vreelandella titanicae</name>
    <dbReference type="NCBI Taxonomy" id="664683"/>
    <lineage>
        <taxon>Bacteria</taxon>
        <taxon>Pseudomonadati</taxon>
        <taxon>Pseudomonadota</taxon>
        <taxon>Gammaproteobacteria</taxon>
        <taxon>Oceanospirillales</taxon>
        <taxon>Halomonadaceae</taxon>
        <taxon>Vreelandella</taxon>
    </lineage>
</organism>
<dbReference type="Proteomes" id="UP000317288">
    <property type="component" value="Unassembled WGS sequence"/>
</dbReference>
<name>A0A558J177_9GAMM</name>
<sequence length="156" mass="17491">MKTQTATLSEAHWDDIIALTERGKSDITEFLPFAERDGYTEEEVKNLERLLNGEASSLLSSQLASSKVTRTYTAFCHATNGIGTIWIGTIEVPIQDYREDEQESATYQARCACARDWGRHIDPESESPREDICEIVCMGLAEGDVSIAMWNDSHLE</sequence>
<gene>
    <name evidence="1" type="ORF">FQP89_22350</name>
</gene>
<dbReference type="AlphaFoldDB" id="A0A558J177"/>
<comment type="caution">
    <text evidence="1">The sequence shown here is derived from an EMBL/GenBank/DDBJ whole genome shotgun (WGS) entry which is preliminary data.</text>
</comment>
<dbReference type="EMBL" id="VNFE01000010">
    <property type="protein sequence ID" value="TVU87322.1"/>
    <property type="molecule type" value="Genomic_DNA"/>
</dbReference>